<evidence type="ECO:0000259" key="9">
    <source>
        <dbReference type="PROSITE" id="PS50865"/>
    </source>
</evidence>
<feature type="compositionally biased region" description="Polar residues" evidence="8">
    <location>
        <begin position="564"/>
        <end position="582"/>
    </location>
</feature>
<dbReference type="PROSITE" id="PS50865">
    <property type="entry name" value="ZF_MYND_2"/>
    <property type="match status" value="1"/>
</dbReference>
<feature type="compositionally biased region" description="Basic and acidic residues" evidence="8">
    <location>
        <begin position="364"/>
        <end position="381"/>
    </location>
</feature>
<dbReference type="GO" id="GO:0008270">
    <property type="term" value="F:zinc ion binding"/>
    <property type="evidence" value="ECO:0007669"/>
    <property type="project" value="UniProtKB-KW"/>
</dbReference>
<protein>
    <submittedName>
        <fullName evidence="10">Mub1p</fullName>
    </submittedName>
</protein>
<evidence type="ECO:0000256" key="8">
    <source>
        <dbReference type="SAM" id="MobiDB-lite"/>
    </source>
</evidence>
<dbReference type="EMBL" id="ALIE01000151">
    <property type="protein sequence ID" value="EJS42388.1"/>
    <property type="molecule type" value="Genomic_DNA"/>
</dbReference>
<dbReference type="SUPFAM" id="SSF144232">
    <property type="entry name" value="HIT/MYND zinc finger-like"/>
    <property type="match status" value="1"/>
</dbReference>
<feature type="region of interest" description="Disordered" evidence="8">
    <location>
        <begin position="355"/>
        <end position="381"/>
    </location>
</feature>
<dbReference type="InterPro" id="IPR051664">
    <property type="entry name" value="MYND-type_zinc_finger"/>
</dbReference>
<keyword evidence="5 7" id="KW-0863">Zinc-finger</keyword>
<dbReference type="PANTHER" id="PTHR47442">
    <property type="entry name" value="MYND-TYPE ZINC FINGER PROTEIN MUB1"/>
    <property type="match status" value="1"/>
</dbReference>
<dbReference type="GO" id="GO:0006511">
    <property type="term" value="P:ubiquitin-dependent protein catabolic process"/>
    <property type="evidence" value="ECO:0007669"/>
    <property type="project" value="TreeGrafter"/>
</dbReference>
<comment type="similarity">
    <text evidence="2">Belongs to the MUB1/samB family.</text>
</comment>
<name>J8PYF0_SACAR</name>
<accession>J8PYF0</accession>
<sequence>MRDSNHRTLTSNKPIVTITSTVYDRRALDINSNIPLINSLNYLTYLTSNSSKVRETVANDGALERLVSILRSCHLSLFELLDLDLETFSEHENIKNLWKEKRLALCAWKWTLTFQCLVLTGTRGTEQIRKKVVMSGVLSVLVTVLDNYLLYHKNYDFIKDQAMNFDFKGIITETMYKFLRKDKNETYQQYIEFITGQDKLKLSDDKTFLNERLMAPSMTIPTDFSDIWVRFVDLASNFDPNRGKGDDDERDIESGTDKTEFDAYKNFFSQADVNKPTISTPREFFLGRIVPKQDDVIWSLQLLAFVSKYTYMKPTLQNVELVESLSFRSMASKVKQRISEDSDIEEQERNVTVKLSSLHPYSSRNHEKNAKSKNPDNGEKDSFFKELESLSKKCHQKEQEEVLNNRCPILNLFECYRVPKPNNNNTNKKGKERISLRKKLSEKFERNWNYEKMKKGLPSSICDHKALSNVVNIFPLVEKYTVNTENTHDIIYWSSVIMRNSCRKTEVLGVRQCANFSCGKWEDFPKQFAKCRRCKRTKYCSRKCQLKAWGYHRYWCHEVGSSHMKSTNTTTGVNTPNEPSSLNTTATTAADDSNSTSTFTPNISTSVPEEINNTDDNSIPE</sequence>
<gene>
    <name evidence="10" type="ORF">SU7_2556</name>
</gene>
<feature type="region of interest" description="Disordered" evidence="8">
    <location>
        <begin position="564"/>
        <end position="621"/>
    </location>
</feature>
<dbReference type="PANTHER" id="PTHR47442:SF1">
    <property type="entry name" value="MYND-TYPE ZINC FINGER PROTEIN MUB1"/>
    <property type="match status" value="1"/>
</dbReference>
<evidence type="ECO:0000256" key="1">
    <source>
        <dbReference type="ARBA" id="ARBA00004496"/>
    </source>
</evidence>
<dbReference type="OrthoDB" id="5594178at2759"/>
<evidence type="ECO:0000256" key="6">
    <source>
        <dbReference type="ARBA" id="ARBA00022833"/>
    </source>
</evidence>
<proteinExistence type="inferred from homology"/>
<keyword evidence="4" id="KW-0479">Metal-binding</keyword>
<dbReference type="AlphaFoldDB" id="J8PYF0"/>
<feature type="compositionally biased region" description="Low complexity" evidence="8">
    <location>
        <begin position="583"/>
        <end position="598"/>
    </location>
</feature>
<evidence type="ECO:0000256" key="5">
    <source>
        <dbReference type="ARBA" id="ARBA00022771"/>
    </source>
</evidence>
<evidence type="ECO:0000256" key="3">
    <source>
        <dbReference type="ARBA" id="ARBA00022490"/>
    </source>
</evidence>
<evidence type="ECO:0000313" key="10">
    <source>
        <dbReference type="EMBL" id="EJS42388.1"/>
    </source>
</evidence>
<dbReference type="Proteomes" id="UP000006968">
    <property type="component" value="Chromosome XIII"/>
</dbReference>
<dbReference type="HOGENOM" id="CLU_014851_1_0_1"/>
<organism evidence="10 11">
    <name type="scientific">Saccharomyces arboricola (strain H-6 / AS 2.3317 / CBS 10644)</name>
    <name type="common">Yeast</name>
    <dbReference type="NCBI Taxonomy" id="1160507"/>
    <lineage>
        <taxon>Eukaryota</taxon>
        <taxon>Fungi</taxon>
        <taxon>Dikarya</taxon>
        <taxon>Ascomycota</taxon>
        <taxon>Saccharomycotina</taxon>
        <taxon>Saccharomycetes</taxon>
        <taxon>Saccharomycetales</taxon>
        <taxon>Saccharomycetaceae</taxon>
        <taxon>Saccharomyces</taxon>
    </lineage>
</organism>
<evidence type="ECO:0000256" key="4">
    <source>
        <dbReference type="ARBA" id="ARBA00022723"/>
    </source>
</evidence>
<comment type="caution">
    <text evidence="10">The sequence shown here is derived from an EMBL/GenBank/DDBJ whole genome shotgun (WGS) entry which is preliminary data.</text>
</comment>
<evidence type="ECO:0000256" key="2">
    <source>
        <dbReference type="ARBA" id="ARBA00010655"/>
    </source>
</evidence>
<dbReference type="FunFam" id="6.10.140.2220:FF:000003">
    <property type="entry name" value="MYND-type zinc finger protein"/>
    <property type="match status" value="1"/>
</dbReference>
<dbReference type="GO" id="GO:0005737">
    <property type="term" value="C:cytoplasm"/>
    <property type="evidence" value="ECO:0007669"/>
    <property type="project" value="UniProtKB-SubCell"/>
</dbReference>
<dbReference type="Gene3D" id="6.10.140.2220">
    <property type="match status" value="1"/>
</dbReference>
<feature type="domain" description="MYND-type" evidence="9">
    <location>
        <begin position="515"/>
        <end position="556"/>
    </location>
</feature>
<evidence type="ECO:0000256" key="7">
    <source>
        <dbReference type="PROSITE-ProRule" id="PRU00134"/>
    </source>
</evidence>
<evidence type="ECO:0000313" key="11">
    <source>
        <dbReference type="Proteomes" id="UP000006968"/>
    </source>
</evidence>
<comment type="subcellular location">
    <subcellularLocation>
        <location evidence="1">Cytoplasm</location>
    </subcellularLocation>
</comment>
<keyword evidence="6" id="KW-0862">Zinc</keyword>
<reference evidence="10 11" key="1">
    <citation type="journal article" date="2013" name="BMC Genomics">
        <title>High quality de novo sequencing and assembly of the Saccharomyces arboricolus genome.</title>
        <authorList>
            <person name="Liti G."/>
            <person name="Nguyen Ba A.N."/>
            <person name="Blythe M."/>
            <person name="Mueller C.A."/>
            <person name="Bergstroem A."/>
            <person name="Cubillos F.A."/>
            <person name="Dafhnis-Calas F."/>
            <person name="Khoshraftar S."/>
            <person name="Malla S."/>
            <person name="Mehta N."/>
            <person name="Siow C.C."/>
            <person name="Warringer J."/>
            <person name="Moses A.M."/>
            <person name="Louis E.J."/>
            <person name="Nieduszynski C.A."/>
        </authorList>
    </citation>
    <scope>NUCLEOTIDE SEQUENCE [LARGE SCALE GENOMIC DNA]</scope>
    <source>
        <strain evidence="11">H-6 / AS 2.3317 / CBS 10644</strain>
    </source>
</reference>
<dbReference type="GO" id="GO:0007163">
    <property type="term" value="P:establishment or maintenance of cell polarity"/>
    <property type="evidence" value="ECO:0007669"/>
    <property type="project" value="TreeGrafter"/>
</dbReference>
<dbReference type="Pfam" id="PF01753">
    <property type="entry name" value="zf-MYND"/>
    <property type="match status" value="1"/>
</dbReference>
<dbReference type="InterPro" id="IPR002893">
    <property type="entry name" value="Znf_MYND"/>
</dbReference>
<keyword evidence="3" id="KW-0963">Cytoplasm</keyword>
<dbReference type="GO" id="GO:1990304">
    <property type="term" value="C:MUB1-RAD6-UBR2 ubiquitin ligase complex"/>
    <property type="evidence" value="ECO:0007669"/>
    <property type="project" value="TreeGrafter"/>
</dbReference>
<keyword evidence="11" id="KW-1185">Reference proteome</keyword>